<accession>A0A8J6TUI3</accession>
<dbReference type="InterPro" id="IPR011334">
    <property type="entry name" value="UDP-acyl_GlcNac_deAcase_C"/>
</dbReference>
<organism evidence="13 14">
    <name type="scientific">Candidatus Desulfatibia vada</name>
    <dbReference type="NCBI Taxonomy" id="2841696"/>
    <lineage>
        <taxon>Bacteria</taxon>
        <taxon>Pseudomonadati</taxon>
        <taxon>Thermodesulfobacteriota</taxon>
        <taxon>Desulfobacteria</taxon>
        <taxon>Desulfobacterales</taxon>
        <taxon>Desulfobacterales incertae sedis</taxon>
        <taxon>Candidatus Desulfatibia</taxon>
    </lineage>
</organism>
<proteinExistence type="inferred from homology"/>
<evidence type="ECO:0000256" key="8">
    <source>
        <dbReference type="ARBA" id="ARBA00022801"/>
    </source>
</evidence>
<feature type="binding site" evidence="12">
    <location>
        <position position="79"/>
    </location>
    <ligand>
        <name>Zn(2+)</name>
        <dbReference type="ChEBI" id="CHEBI:29105"/>
    </ligand>
</feature>
<dbReference type="Pfam" id="PF03331">
    <property type="entry name" value="LpxC"/>
    <property type="match status" value="1"/>
</dbReference>
<keyword evidence="6 12" id="KW-0441">Lipid A biosynthesis</keyword>
<gene>
    <name evidence="12" type="primary">lpxC</name>
    <name evidence="13" type="ORF">H8D96_13660</name>
</gene>
<evidence type="ECO:0000256" key="4">
    <source>
        <dbReference type="ARBA" id="ARBA00012745"/>
    </source>
</evidence>
<dbReference type="Proteomes" id="UP000605201">
    <property type="component" value="Unassembled WGS sequence"/>
</dbReference>
<evidence type="ECO:0000256" key="1">
    <source>
        <dbReference type="ARBA" id="ARBA00001947"/>
    </source>
</evidence>
<protein>
    <recommendedName>
        <fullName evidence="4 12">UDP-3-O-acyl-N-acetylglucosamine deacetylase</fullName>
        <shortName evidence="12">UDP-3-O-acyl-GlcNAc deacetylase</shortName>
        <ecNumber evidence="4 12">3.5.1.108</ecNumber>
    </recommendedName>
    <alternativeName>
        <fullName evidence="12">UDP-3-O-[R-3-hydroxymyristoyl]-N-acetylglucosamine deacetylase</fullName>
    </alternativeName>
</protein>
<evidence type="ECO:0000313" key="13">
    <source>
        <dbReference type="EMBL" id="MBC8432952.1"/>
    </source>
</evidence>
<evidence type="ECO:0000256" key="2">
    <source>
        <dbReference type="ARBA" id="ARBA00002923"/>
    </source>
</evidence>
<dbReference type="InterPro" id="IPR004463">
    <property type="entry name" value="UDP-acyl_GlcNac_deAcase"/>
</dbReference>
<evidence type="ECO:0000256" key="5">
    <source>
        <dbReference type="ARBA" id="ARBA00022516"/>
    </source>
</evidence>
<dbReference type="PANTHER" id="PTHR33694:SF1">
    <property type="entry name" value="UDP-3-O-ACYL-N-ACETYLGLUCOSAMINE DEACETYLASE 1, MITOCHONDRIAL-RELATED"/>
    <property type="match status" value="1"/>
</dbReference>
<feature type="binding site" evidence="12">
    <location>
        <position position="236"/>
    </location>
    <ligand>
        <name>Zn(2+)</name>
        <dbReference type="ChEBI" id="CHEBI:29105"/>
    </ligand>
</feature>
<reference evidence="13 14" key="1">
    <citation type="submission" date="2020-08" db="EMBL/GenBank/DDBJ databases">
        <title>Bridging the membrane lipid divide: bacteria of the FCB group superphylum have the potential to synthesize archaeal ether lipids.</title>
        <authorList>
            <person name="Villanueva L."/>
            <person name="Von Meijenfeldt F.A.B."/>
            <person name="Westbye A.B."/>
            <person name="Yadav S."/>
            <person name="Hopmans E.C."/>
            <person name="Dutilh B.E."/>
            <person name="Sinninghe Damste J.S."/>
        </authorList>
    </citation>
    <scope>NUCLEOTIDE SEQUENCE [LARGE SCALE GENOMIC DNA]</scope>
    <source>
        <strain evidence="13">NIOZ-UU17</strain>
    </source>
</reference>
<dbReference type="Gene3D" id="3.30.1700.10">
    <property type="entry name" value="lpxc deacetylase, domain 2"/>
    <property type="match status" value="1"/>
</dbReference>
<comment type="catalytic activity">
    <reaction evidence="11 12">
        <text>a UDP-3-O-[(3R)-3-hydroxyacyl]-N-acetyl-alpha-D-glucosamine + H2O = a UDP-3-O-[(3R)-3-hydroxyacyl]-alpha-D-glucosamine + acetate</text>
        <dbReference type="Rhea" id="RHEA:67816"/>
        <dbReference type="ChEBI" id="CHEBI:15377"/>
        <dbReference type="ChEBI" id="CHEBI:30089"/>
        <dbReference type="ChEBI" id="CHEBI:137740"/>
        <dbReference type="ChEBI" id="CHEBI:173225"/>
        <dbReference type="EC" id="3.5.1.108"/>
    </reaction>
</comment>
<dbReference type="GO" id="GO:0016020">
    <property type="term" value="C:membrane"/>
    <property type="evidence" value="ECO:0007669"/>
    <property type="project" value="GOC"/>
</dbReference>
<dbReference type="InterPro" id="IPR015870">
    <property type="entry name" value="UDP-acyl_N-AcGlcN_deAcase_N"/>
</dbReference>
<dbReference type="NCBIfam" id="TIGR00325">
    <property type="entry name" value="lpxC"/>
    <property type="match status" value="1"/>
</dbReference>
<name>A0A8J6TUI3_9BACT</name>
<keyword evidence="10 12" id="KW-0443">Lipid metabolism</keyword>
<keyword evidence="9 12" id="KW-0862">Zinc</keyword>
<evidence type="ECO:0000256" key="7">
    <source>
        <dbReference type="ARBA" id="ARBA00022723"/>
    </source>
</evidence>
<dbReference type="UniPathway" id="UPA00359">
    <property type="reaction ID" value="UER00478"/>
</dbReference>
<dbReference type="EC" id="3.5.1.108" evidence="4 12"/>
<keyword evidence="7 12" id="KW-0479">Metal-binding</keyword>
<dbReference type="InterPro" id="IPR020568">
    <property type="entry name" value="Ribosomal_Su5_D2-typ_SF"/>
</dbReference>
<evidence type="ECO:0000256" key="6">
    <source>
        <dbReference type="ARBA" id="ARBA00022556"/>
    </source>
</evidence>
<keyword evidence="5 12" id="KW-0444">Lipid biosynthesis</keyword>
<dbReference type="GO" id="GO:0009245">
    <property type="term" value="P:lipid A biosynthetic process"/>
    <property type="evidence" value="ECO:0007669"/>
    <property type="project" value="UniProtKB-UniRule"/>
</dbReference>
<dbReference type="HAMAP" id="MF_00388">
    <property type="entry name" value="LpxC"/>
    <property type="match status" value="1"/>
</dbReference>
<sequence length="301" mass="33349">MHLKQRTIAKAVSCSGVGIHSGKKANLTINPAPSNHGIKFIRTDLPDCPSISAHFNMVVDTSLATVIGIDGFIVSTIEHLMACLAGLSIDNALVELDTYEMPIMDGSAGPFTELIRAAGIKDQVAPRFCFLIKEPIEFKKDGKFVGVYPCSTYKITCTIEYDHDLIKRQTYSVDLTDRVFEREICRARTFGFLHEYEYLKQNGLAQGVSLDNVVAIDSHKVLNDGGLRYQDEFVRHKILDCIGDFSLLGMPILGHIVAKKSGHAFNYAFLKEFFAQKGSWETVILSDVQDLSPLQSKSLAI</sequence>
<comment type="caution">
    <text evidence="13">The sequence shown here is derived from an EMBL/GenBank/DDBJ whole genome shotgun (WGS) entry which is preliminary data.</text>
</comment>
<feature type="binding site" evidence="12">
    <location>
        <position position="240"/>
    </location>
    <ligand>
        <name>Zn(2+)</name>
        <dbReference type="ChEBI" id="CHEBI:29105"/>
    </ligand>
</feature>
<dbReference type="GO" id="GO:0103117">
    <property type="term" value="F:UDP-3-O-acyl-N-acetylglucosamine deacetylase activity"/>
    <property type="evidence" value="ECO:0007669"/>
    <property type="project" value="UniProtKB-UniRule"/>
</dbReference>
<dbReference type="GO" id="GO:0046872">
    <property type="term" value="F:metal ion binding"/>
    <property type="evidence" value="ECO:0007669"/>
    <property type="project" value="UniProtKB-KW"/>
</dbReference>
<dbReference type="EMBL" id="JACNIG010000256">
    <property type="protein sequence ID" value="MBC8432952.1"/>
    <property type="molecule type" value="Genomic_DNA"/>
</dbReference>
<comment type="cofactor">
    <cofactor evidence="1 12">
        <name>Zn(2+)</name>
        <dbReference type="ChEBI" id="CHEBI:29105"/>
    </cofactor>
</comment>
<feature type="active site" description="Proton donor" evidence="12">
    <location>
        <position position="263"/>
    </location>
</feature>
<dbReference type="SUPFAM" id="SSF54211">
    <property type="entry name" value="Ribosomal protein S5 domain 2-like"/>
    <property type="match status" value="2"/>
</dbReference>
<evidence type="ECO:0000256" key="10">
    <source>
        <dbReference type="ARBA" id="ARBA00023098"/>
    </source>
</evidence>
<evidence type="ECO:0000256" key="3">
    <source>
        <dbReference type="ARBA" id="ARBA00005002"/>
    </source>
</evidence>
<dbReference type="PANTHER" id="PTHR33694">
    <property type="entry name" value="UDP-3-O-ACYL-N-ACETYLGLUCOSAMINE DEACETYLASE 1, MITOCHONDRIAL-RELATED"/>
    <property type="match status" value="1"/>
</dbReference>
<evidence type="ECO:0000313" key="14">
    <source>
        <dbReference type="Proteomes" id="UP000605201"/>
    </source>
</evidence>
<comment type="similarity">
    <text evidence="12">Belongs to the LpxC family.</text>
</comment>
<comment type="function">
    <text evidence="2 12">Catalyzes the hydrolysis of UDP-3-O-myristoyl-N-acetylglucosamine to form UDP-3-O-myristoylglucosamine and acetate, the committed step in lipid A biosynthesis.</text>
</comment>
<evidence type="ECO:0000256" key="11">
    <source>
        <dbReference type="ARBA" id="ARBA00024535"/>
    </source>
</evidence>
<dbReference type="Gene3D" id="3.30.230.20">
    <property type="entry name" value="lpxc deacetylase, domain 1"/>
    <property type="match status" value="1"/>
</dbReference>
<evidence type="ECO:0000256" key="9">
    <source>
        <dbReference type="ARBA" id="ARBA00022833"/>
    </source>
</evidence>
<evidence type="ECO:0000256" key="12">
    <source>
        <dbReference type="HAMAP-Rule" id="MF_00388"/>
    </source>
</evidence>
<comment type="pathway">
    <text evidence="3 12">Glycolipid biosynthesis; lipid IV(A) biosynthesis; lipid IV(A) from (3R)-3-hydroxytetradecanoyl-[acyl-carrier-protein] and UDP-N-acetyl-alpha-D-glucosamine: step 2/6.</text>
</comment>
<keyword evidence="8 12" id="KW-0378">Hydrolase</keyword>
<dbReference type="AlphaFoldDB" id="A0A8J6TUI3"/>